<sequence>MSADPTDGSGCVFCRIVDGELPAFRVHEDGAVVAFLDRRPLFPGHTLVVPRGHVETLTDLPEESVGPYFGAVRRVTGAVERAMAAEGSFVAGNNRVSQSVPHLHMHVVPRRRKDGLRGFFWPRGSYPDESEARRVAARVRAEL</sequence>
<feature type="short sequence motif" description="Histidine triad motif" evidence="2 3">
    <location>
        <begin position="102"/>
        <end position="106"/>
    </location>
</feature>
<feature type="active site" description="Tele-AMP-histidine intermediate" evidence="1">
    <location>
        <position position="104"/>
    </location>
</feature>
<evidence type="ECO:0000256" key="2">
    <source>
        <dbReference type="PIRSR" id="PIRSR601310-3"/>
    </source>
</evidence>
<comment type="caution">
    <text evidence="5">The sequence shown here is derived from an EMBL/GenBank/DDBJ whole genome shotgun (WGS) entry which is preliminary data.</text>
</comment>
<dbReference type="PRINTS" id="PR00332">
    <property type="entry name" value="HISTRIAD"/>
</dbReference>
<organism evidence="5 6">
    <name type="scientific">Streptomyces qinglanensis</name>
    <dbReference type="NCBI Taxonomy" id="943816"/>
    <lineage>
        <taxon>Bacteria</taxon>
        <taxon>Bacillati</taxon>
        <taxon>Actinomycetota</taxon>
        <taxon>Actinomycetes</taxon>
        <taxon>Kitasatosporales</taxon>
        <taxon>Streptomycetaceae</taxon>
        <taxon>Streptomyces</taxon>
    </lineage>
</organism>
<dbReference type="GO" id="GO:0016787">
    <property type="term" value="F:hydrolase activity"/>
    <property type="evidence" value="ECO:0007669"/>
    <property type="project" value="UniProtKB-KW"/>
</dbReference>
<dbReference type="RefSeq" id="WP_069992314.1">
    <property type="nucleotide sequence ID" value="NZ_LJGV01000022.1"/>
</dbReference>
<evidence type="ECO:0000313" key="6">
    <source>
        <dbReference type="Proteomes" id="UP000175829"/>
    </source>
</evidence>
<dbReference type="InterPro" id="IPR001310">
    <property type="entry name" value="Histidine_triad_HIT"/>
</dbReference>
<proteinExistence type="predicted"/>
<dbReference type="Pfam" id="PF01230">
    <property type="entry name" value="HIT"/>
    <property type="match status" value="1"/>
</dbReference>
<dbReference type="PANTHER" id="PTHR46648">
    <property type="entry name" value="HIT FAMILY PROTEIN 1"/>
    <property type="match status" value="1"/>
</dbReference>
<dbReference type="PANTHER" id="PTHR46648:SF1">
    <property type="entry name" value="ADENOSINE 5'-MONOPHOSPHORAMIDASE HNT1"/>
    <property type="match status" value="1"/>
</dbReference>
<dbReference type="Gene3D" id="3.30.428.10">
    <property type="entry name" value="HIT-like"/>
    <property type="match status" value="1"/>
</dbReference>
<protein>
    <submittedName>
        <fullName evidence="5">HIT family hydrolase</fullName>
    </submittedName>
</protein>
<evidence type="ECO:0000259" key="4">
    <source>
        <dbReference type="PROSITE" id="PS51084"/>
    </source>
</evidence>
<feature type="domain" description="HIT" evidence="4">
    <location>
        <begin position="12"/>
        <end position="117"/>
    </location>
</feature>
<reference evidence="5 6" key="1">
    <citation type="journal article" date="2016" name="Front. Microbiol.">
        <title>Comparative Genomics Analysis of Streptomyces Species Reveals Their Adaptation to the Marine Environment and Their Diversity at the Genomic Level.</title>
        <authorList>
            <person name="Tian X."/>
            <person name="Zhang Z."/>
            <person name="Yang T."/>
            <person name="Chen M."/>
            <person name="Li J."/>
            <person name="Chen F."/>
            <person name="Yang J."/>
            <person name="Li W."/>
            <person name="Zhang B."/>
            <person name="Zhang Z."/>
            <person name="Wu J."/>
            <person name="Zhang C."/>
            <person name="Long L."/>
            <person name="Xiao J."/>
        </authorList>
    </citation>
    <scope>NUCLEOTIDE SEQUENCE [LARGE SCALE GENOMIC DNA]</scope>
    <source>
        <strain evidence="5 6">SCSIO M10379</strain>
    </source>
</reference>
<dbReference type="SUPFAM" id="SSF54197">
    <property type="entry name" value="HIT-like"/>
    <property type="match status" value="1"/>
</dbReference>
<keyword evidence="5" id="KW-0378">Hydrolase</keyword>
<dbReference type="PATRIC" id="fig|943816.4.peg.3176"/>
<dbReference type="Proteomes" id="UP000175829">
    <property type="component" value="Unassembled WGS sequence"/>
</dbReference>
<dbReference type="InterPro" id="IPR011146">
    <property type="entry name" value="HIT-like"/>
</dbReference>
<dbReference type="AlphaFoldDB" id="A0A1E7K6A2"/>
<dbReference type="GO" id="GO:0009117">
    <property type="term" value="P:nucleotide metabolic process"/>
    <property type="evidence" value="ECO:0007669"/>
    <property type="project" value="TreeGrafter"/>
</dbReference>
<gene>
    <name evidence="5" type="ORF">AN217_18415</name>
</gene>
<evidence type="ECO:0000256" key="3">
    <source>
        <dbReference type="PROSITE-ProRule" id="PRU00464"/>
    </source>
</evidence>
<name>A0A1E7K6A2_9ACTN</name>
<evidence type="ECO:0000313" key="5">
    <source>
        <dbReference type="EMBL" id="OEU99462.1"/>
    </source>
</evidence>
<accession>A0A1E7K6A2</accession>
<dbReference type="InterPro" id="IPR036265">
    <property type="entry name" value="HIT-like_sf"/>
</dbReference>
<evidence type="ECO:0000256" key="1">
    <source>
        <dbReference type="PIRSR" id="PIRSR601310-1"/>
    </source>
</evidence>
<dbReference type="EMBL" id="LJGV01000022">
    <property type="protein sequence ID" value="OEU99462.1"/>
    <property type="molecule type" value="Genomic_DNA"/>
</dbReference>
<dbReference type="PROSITE" id="PS51084">
    <property type="entry name" value="HIT_2"/>
    <property type="match status" value="1"/>
</dbReference>